<evidence type="ECO:0000313" key="2">
    <source>
        <dbReference type="Proteomes" id="UP000295830"/>
    </source>
</evidence>
<dbReference type="Pfam" id="PF09523">
    <property type="entry name" value="DUF2390"/>
    <property type="match status" value="1"/>
</dbReference>
<accession>A0A4R7K2L5</accession>
<keyword evidence="2" id="KW-1185">Reference proteome</keyword>
<organism evidence="1 2">
    <name type="scientific">Halospina denitrificans</name>
    <dbReference type="NCBI Taxonomy" id="332522"/>
    <lineage>
        <taxon>Bacteria</taxon>
        <taxon>Pseudomonadati</taxon>
        <taxon>Pseudomonadota</taxon>
        <taxon>Gammaproteobacteria</taxon>
        <taxon>Halospina</taxon>
    </lineage>
</organism>
<gene>
    <name evidence="1" type="ORF">DES49_0409</name>
</gene>
<evidence type="ECO:0000313" key="1">
    <source>
        <dbReference type="EMBL" id="TDT44307.1"/>
    </source>
</evidence>
<dbReference type="EMBL" id="SOAX01000001">
    <property type="protein sequence ID" value="TDT44307.1"/>
    <property type="molecule type" value="Genomic_DNA"/>
</dbReference>
<proteinExistence type="predicted"/>
<sequence length="174" mass="19450">MEWHAPPEDLNLSNPLWDLALALWNRPGFAETCLEAQNAGIAVTHILAAVYSAQSGFAWDGKEPKAIGAWRREATESLRRFRQSLSKENPAVAPLRQQIAESELASEQVELAWWWHHLGTMDSGSAHADLHPVDRARHNLVLIGLDGELAPLQDRIIDAWKQTPEQDQPTGKPE</sequence>
<protein>
    <submittedName>
        <fullName evidence="1">Uncharacterized protein (TIGR02444 family)</fullName>
    </submittedName>
</protein>
<dbReference type="RefSeq" id="WP_133734700.1">
    <property type="nucleotide sequence ID" value="NZ_SOAX01000001.1"/>
</dbReference>
<dbReference type="AlphaFoldDB" id="A0A4R7K2L5"/>
<dbReference type="OrthoDB" id="5795846at2"/>
<name>A0A4R7K2L5_9GAMM</name>
<reference evidence="1 2" key="1">
    <citation type="submission" date="2019-03" db="EMBL/GenBank/DDBJ databases">
        <title>Genomic Encyclopedia of Type Strains, Phase IV (KMG-IV): sequencing the most valuable type-strain genomes for metagenomic binning, comparative biology and taxonomic classification.</title>
        <authorList>
            <person name="Goeker M."/>
        </authorList>
    </citation>
    <scope>NUCLEOTIDE SEQUENCE [LARGE SCALE GENOMIC DNA]</scope>
    <source>
        <strain evidence="1 2">DSM 15505</strain>
    </source>
</reference>
<comment type="caution">
    <text evidence="1">The sequence shown here is derived from an EMBL/GenBank/DDBJ whole genome shotgun (WGS) entry which is preliminary data.</text>
</comment>
<dbReference type="Proteomes" id="UP000295830">
    <property type="component" value="Unassembled WGS sequence"/>
</dbReference>
<dbReference type="InterPro" id="IPR012659">
    <property type="entry name" value="CHP02444"/>
</dbReference>